<sequence>MALCEFCARIPFDDLPQFPRHDSRYRIADKTALAKFGQDDGKGEPEHALGFSWQESLAAVEQSAKAGCPLCTLVQAGAERWMRHYKDAEENDDFFIEYGLDRQPIPHDQVLWVSKRYGGGDGLSVTVRNADSKQSFVVITSISISVPEDHPLSHRFKLRPIEQDSGSKESLDVAAGWQEQCHQTHEDCALVETLLPSRVLEVPESGDIIRLIEPKPGTVGRYASLSHCWGSAKFLTTTRETREARMAGISVPALPKTFRDAVAIARRLSIRYLWIDSLCICQDDRADWARESARMTAVYSGAHLVIAATHAADSSKGCFHSRVPRPTSKFTIPGVGEVYSQLVYNESEFPWSHDFEGEPLTTRGWTLQECELAPRILHYASTQMHFQCCRGRVGEDGSRPEIADTRLRNVRGRDLSTEVKVEEDRALWGRLLWNYGQRKLSHATDKLPALSGLASLFARRFGAQYVAGLWSDALIECLCWQSIGDAAPMSLSEYTGPSWSWASYAGVAATTAFGLDGELWSDVSRVEDWHVELQNQENPYGCVTSAWLRLHGPTARLTPSNWTDETDGGKRERAGLPPDARVCTKWSETDKGDHVSIDHDSLRRSEEWRQWHLKVILLAGKKYSAELSSRWGVPDDEGDAEEPPQEGDITLCYGLVVVPGTVGEGESTCWKRIGWLFLEGKEAKKILEDKEAWETVTLI</sequence>
<protein>
    <recommendedName>
        <fullName evidence="2">Heterokaryon incompatibility domain-containing protein</fullName>
    </recommendedName>
</protein>
<name>A0A507ARG1_9PEZI</name>
<feature type="domain" description="Heterokaryon incompatibility" evidence="2">
    <location>
        <begin position="222"/>
        <end position="369"/>
    </location>
</feature>
<evidence type="ECO:0000313" key="4">
    <source>
        <dbReference type="Proteomes" id="UP000319257"/>
    </source>
</evidence>
<gene>
    <name evidence="3" type="ORF">E0L32_006135</name>
</gene>
<dbReference type="PANTHER" id="PTHR33112">
    <property type="entry name" value="DOMAIN PROTEIN, PUTATIVE-RELATED"/>
    <property type="match status" value="1"/>
</dbReference>
<evidence type="ECO:0000313" key="3">
    <source>
        <dbReference type="EMBL" id="TPX13405.1"/>
    </source>
</evidence>
<dbReference type="InParanoid" id="A0A507ARG1"/>
<proteinExistence type="predicted"/>
<dbReference type="PANTHER" id="PTHR33112:SF16">
    <property type="entry name" value="HETEROKARYON INCOMPATIBILITY DOMAIN-CONTAINING PROTEIN"/>
    <property type="match status" value="1"/>
</dbReference>
<accession>A0A507ARG1</accession>
<dbReference type="RefSeq" id="XP_030995116.1">
    <property type="nucleotide sequence ID" value="XM_031140734.1"/>
</dbReference>
<comment type="caution">
    <text evidence="3">The sequence shown here is derived from an EMBL/GenBank/DDBJ whole genome shotgun (WGS) entry which is preliminary data.</text>
</comment>
<dbReference type="InterPro" id="IPR010730">
    <property type="entry name" value="HET"/>
</dbReference>
<evidence type="ECO:0000256" key="1">
    <source>
        <dbReference type="SAM" id="MobiDB-lite"/>
    </source>
</evidence>
<dbReference type="AlphaFoldDB" id="A0A507ARG1"/>
<dbReference type="OrthoDB" id="47007at2759"/>
<evidence type="ECO:0000259" key="2">
    <source>
        <dbReference type="Pfam" id="PF06985"/>
    </source>
</evidence>
<reference evidence="3 4" key="1">
    <citation type="submission" date="2019-06" db="EMBL/GenBank/DDBJ databases">
        <title>Draft genome sequence of the filamentous fungus Phialemoniopsis curvata isolated from diesel fuel.</title>
        <authorList>
            <person name="Varaljay V.A."/>
            <person name="Lyon W.J."/>
            <person name="Crouch A.L."/>
            <person name="Drake C.E."/>
            <person name="Hollomon J.M."/>
            <person name="Nadeau L.J."/>
            <person name="Nunn H.S."/>
            <person name="Stevenson B.S."/>
            <person name="Bojanowski C.L."/>
            <person name="Crookes-Goodson W.J."/>
        </authorList>
    </citation>
    <scope>NUCLEOTIDE SEQUENCE [LARGE SCALE GENOMIC DNA]</scope>
    <source>
        <strain evidence="3 4">D216</strain>
    </source>
</reference>
<dbReference type="Pfam" id="PF06985">
    <property type="entry name" value="HET"/>
    <property type="match status" value="1"/>
</dbReference>
<feature type="region of interest" description="Disordered" evidence="1">
    <location>
        <begin position="558"/>
        <end position="577"/>
    </location>
</feature>
<keyword evidence="4" id="KW-1185">Reference proteome</keyword>
<organism evidence="3 4">
    <name type="scientific">Thyridium curvatum</name>
    <dbReference type="NCBI Taxonomy" id="1093900"/>
    <lineage>
        <taxon>Eukaryota</taxon>
        <taxon>Fungi</taxon>
        <taxon>Dikarya</taxon>
        <taxon>Ascomycota</taxon>
        <taxon>Pezizomycotina</taxon>
        <taxon>Sordariomycetes</taxon>
        <taxon>Sordariomycetidae</taxon>
        <taxon>Thyridiales</taxon>
        <taxon>Thyridiaceae</taxon>
        <taxon>Thyridium</taxon>
    </lineage>
</organism>
<dbReference type="EMBL" id="SKBQ01000034">
    <property type="protein sequence ID" value="TPX13405.1"/>
    <property type="molecule type" value="Genomic_DNA"/>
</dbReference>
<dbReference type="Proteomes" id="UP000319257">
    <property type="component" value="Unassembled WGS sequence"/>
</dbReference>
<dbReference type="GeneID" id="41973582"/>